<evidence type="ECO:0000256" key="2">
    <source>
        <dbReference type="SAM" id="SignalP"/>
    </source>
</evidence>
<keyword evidence="4" id="KW-1185">Reference proteome</keyword>
<name>A0A1N7NJE9_9RHOB</name>
<accession>A0A1N7NJE9</accession>
<evidence type="ECO:0000313" key="4">
    <source>
        <dbReference type="Proteomes" id="UP000186684"/>
    </source>
</evidence>
<sequence length="103" mass="11232">MTYMTPMAATQMWFAWTGALWAQQIKVAQIMTQAAQQGGYSMIGIEPLKAVPADPRAEAGAPRRTVSPRVMATITEAGQARRAMRKPSAPPQMPPRRTHATPV</sequence>
<dbReference type="OrthoDB" id="7874288at2"/>
<evidence type="ECO:0000313" key="3">
    <source>
        <dbReference type="EMBL" id="SIS98407.1"/>
    </source>
</evidence>
<proteinExistence type="predicted"/>
<dbReference type="EMBL" id="FTOQ01000008">
    <property type="protein sequence ID" value="SIS98407.1"/>
    <property type="molecule type" value="Genomic_DNA"/>
</dbReference>
<dbReference type="RefSeq" id="WP_076448714.1">
    <property type="nucleotide sequence ID" value="NZ_FTOQ01000008.1"/>
</dbReference>
<evidence type="ECO:0000256" key="1">
    <source>
        <dbReference type="SAM" id="MobiDB-lite"/>
    </source>
</evidence>
<protein>
    <submittedName>
        <fullName evidence="3">Uncharacterized protein</fullName>
    </submittedName>
</protein>
<reference evidence="4" key="1">
    <citation type="submission" date="2017-01" db="EMBL/GenBank/DDBJ databases">
        <authorList>
            <person name="Varghese N."/>
            <person name="Submissions S."/>
        </authorList>
    </citation>
    <scope>NUCLEOTIDE SEQUENCE [LARGE SCALE GENOMIC DNA]</scope>
    <source>
        <strain evidence="4">DSM 29430</strain>
    </source>
</reference>
<feature type="signal peptide" evidence="2">
    <location>
        <begin position="1"/>
        <end position="22"/>
    </location>
</feature>
<dbReference type="STRING" id="633194.SAMN05421759_108157"/>
<organism evidence="3 4">
    <name type="scientific">Roseivivax lentus</name>
    <dbReference type="NCBI Taxonomy" id="633194"/>
    <lineage>
        <taxon>Bacteria</taxon>
        <taxon>Pseudomonadati</taxon>
        <taxon>Pseudomonadota</taxon>
        <taxon>Alphaproteobacteria</taxon>
        <taxon>Rhodobacterales</taxon>
        <taxon>Roseobacteraceae</taxon>
        <taxon>Roseivivax</taxon>
    </lineage>
</organism>
<dbReference type="AlphaFoldDB" id="A0A1N7NJE9"/>
<gene>
    <name evidence="3" type="ORF">SAMN05421759_108157</name>
</gene>
<keyword evidence="2" id="KW-0732">Signal</keyword>
<feature type="chain" id="PRO_5013315141" evidence="2">
    <location>
        <begin position="23"/>
        <end position="103"/>
    </location>
</feature>
<dbReference type="Proteomes" id="UP000186684">
    <property type="component" value="Unassembled WGS sequence"/>
</dbReference>
<feature type="region of interest" description="Disordered" evidence="1">
    <location>
        <begin position="76"/>
        <end position="103"/>
    </location>
</feature>